<dbReference type="EMBL" id="JH687555">
    <property type="protein sequence ID" value="EIN04362.1"/>
    <property type="molecule type" value="Genomic_DNA"/>
</dbReference>
<dbReference type="Proteomes" id="UP000054196">
    <property type="component" value="Unassembled WGS sequence"/>
</dbReference>
<dbReference type="RefSeq" id="XP_007388505.1">
    <property type="nucleotide sequence ID" value="XM_007388443.1"/>
</dbReference>
<dbReference type="AlphaFoldDB" id="R7S3I9"/>
<sequence>MQFKKSFVCFILAAVLAATEARPIIPGGDISVAEPLRGRNLLAFDAVKACFLLALSASRVITEFCYSASTAIPVVLVPLERSRRVAMAILAIPALEAGAMSSLRRAATAILATPAPGAAATSSSRRVVTGIPVAPAPATGVTSSPPAATATLAVPALEDGGTWLPAATAILALPDQGAAGTSSSRRAATAIPVAPALVDGVSSPPAATATPAAPALEAAAI</sequence>
<feature type="signal peptide" evidence="1">
    <location>
        <begin position="1"/>
        <end position="21"/>
    </location>
</feature>
<dbReference type="GeneID" id="18880161"/>
<evidence type="ECO:0000313" key="3">
    <source>
        <dbReference type="Proteomes" id="UP000054196"/>
    </source>
</evidence>
<dbReference type="HOGENOM" id="CLU_1251224_0_0_1"/>
<proteinExistence type="predicted"/>
<name>R7S3I9_PUNST</name>
<dbReference type="OrthoDB" id="3070953at2759"/>
<keyword evidence="1" id="KW-0732">Signal</keyword>
<reference evidence="3" key="1">
    <citation type="journal article" date="2012" name="Science">
        <title>The Paleozoic origin of enzymatic lignin decomposition reconstructed from 31 fungal genomes.</title>
        <authorList>
            <person name="Floudas D."/>
            <person name="Binder M."/>
            <person name="Riley R."/>
            <person name="Barry K."/>
            <person name="Blanchette R.A."/>
            <person name="Henrissat B."/>
            <person name="Martinez A.T."/>
            <person name="Otillar R."/>
            <person name="Spatafora J.W."/>
            <person name="Yadav J.S."/>
            <person name="Aerts A."/>
            <person name="Benoit I."/>
            <person name="Boyd A."/>
            <person name="Carlson A."/>
            <person name="Copeland A."/>
            <person name="Coutinho P.M."/>
            <person name="de Vries R.P."/>
            <person name="Ferreira P."/>
            <person name="Findley K."/>
            <person name="Foster B."/>
            <person name="Gaskell J."/>
            <person name="Glotzer D."/>
            <person name="Gorecki P."/>
            <person name="Heitman J."/>
            <person name="Hesse C."/>
            <person name="Hori C."/>
            <person name="Igarashi K."/>
            <person name="Jurgens J.A."/>
            <person name="Kallen N."/>
            <person name="Kersten P."/>
            <person name="Kohler A."/>
            <person name="Kuees U."/>
            <person name="Kumar T.K.A."/>
            <person name="Kuo A."/>
            <person name="LaButti K."/>
            <person name="Larrondo L.F."/>
            <person name="Lindquist E."/>
            <person name="Ling A."/>
            <person name="Lombard V."/>
            <person name="Lucas S."/>
            <person name="Lundell T."/>
            <person name="Martin R."/>
            <person name="McLaughlin D.J."/>
            <person name="Morgenstern I."/>
            <person name="Morin E."/>
            <person name="Murat C."/>
            <person name="Nagy L.G."/>
            <person name="Nolan M."/>
            <person name="Ohm R.A."/>
            <person name="Patyshakuliyeva A."/>
            <person name="Rokas A."/>
            <person name="Ruiz-Duenas F.J."/>
            <person name="Sabat G."/>
            <person name="Salamov A."/>
            <person name="Samejima M."/>
            <person name="Schmutz J."/>
            <person name="Slot J.C."/>
            <person name="St John F."/>
            <person name="Stenlid J."/>
            <person name="Sun H."/>
            <person name="Sun S."/>
            <person name="Syed K."/>
            <person name="Tsang A."/>
            <person name="Wiebenga A."/>
            <person name="Young D."/>
            <person name="Pisabarro A."/>
            <person name="Eastwood D.C."/>
            <person name="Martin F."/>
            <person name="Cullen D."/>
            <person name="Grigoriev I.V."/>
            <person name="Hibbett D.S."/>
        </authorList>
    </citation>
    <scope>NUCLEOTIDE SEQUENCE [LARGE SCALE GENOMIC DNA]</scope>
    <source>
        <strain evidence="3">HHB-11173 SS5</strain>
    </source>
</reference>
<feature type="chain" id="PRO_5004443744" evidence="1">
    <location>
        <begin position="22"/>
        <end position="221"/>
    </location>
</feature>
<organism evidence="2 3">
    <name type="scientific">Punctularia strigosozonata (strain HHB-11173)</name>
    <name type="common">White-rot fungus</name>
    <dbReference type="NCBI Taxonomy" id="741275"/>
    <lineage>
        <taxon>Eukaryota</taxon>
        <taxon>Fungi</taxon>
        <taxon>Dikarya</taxon>
        <taxon>Basidiomycota</taxon>
        <taxon>Agaricomycotina</taxon>
        <taxon>Agaricomycetes</taxon>
        <taxon>Corticiales</taxon>
        <taxon>Punctulariaceae</taxon>
        <taxon>Punctularia</taxon>
    </lineage>
</organism>
<protein>
    <submittedName>
        <fullName evidence="2">Uncharacterized protein</fullName>
    </submittedName>
</protein>
<accession>R7S3I9</accession>
<gene>
    <name evidence="2" type="ORF">PUNSTDRAFT_138759</name>
</gene>
<evidence type="ECO:0000313" key="2">
    <source>
        <dbReference type="EMBL" id="EIN04362.1"/>
    </source>
</evidence>
<evidence type="ECO:0000256" key="1">
    <source>
        <dbReference type="SAM" id="SignalP"/>
    </source>
</evidence>
<dbReference type="KEGG" id="psq:PUNSTDRAFT_138759"/>
<keyword evidence="3" id="KW-1185">Reference proteome</keyword>